<sequence>MTEFRAWLLLLGVPLLLVAMLVWLAPPRHNPFAPIDLTDRIGLATHAKLQRARDQREVCFKALDDAGVLYTPLEDAEKGEKCGLYNALTLDRTLTPYSATLSMTCAETAAVYTWERHVARPAAVEIFGSPIARIETYGSFSCRNIAGSSRLSQHAHANAVDISGFRLEDGRLIDVKTHWKQGGKEEKFLKRVHDGGCDIFSVTLGPDYNAAHKDHFHFDMGPGRVCR</sequence>
<dbReference type="Pfam" id="PF06904">
    <property type="entry name" value="Extensin-like_C"/>
    <property type="match status" value="1"/>
</dbReference>
<name>A0A059GB14_9PROT</name>
<evidence type="ECO:0000313" key="2">
    <source>
        <dbReference type="EMBL" id="KDA03884.1"/>
    </source>
</evidence>
<evidence type="ECO:0000259" key="1">
    <source>
        <dbReference type="Pfam" id="PF06904"/>
    </source>
</evidence>
<dbReference type="InterPro" id="IPR009683">
    <property type="entry name" value="Extensin-like_C"/>
</dbReference>
<protein>
    <submittedName>
        <fullName evidence="2">Extensin domain-containing protein</fullName>
    </submittedName>
</protein>
<comment type="caution">
    <text evidence="2">The sequence shown here is derived from an EMBL/GenBank/DDBJ whole genome shotgun (WGS) entry which is preliminary data.</text>
</comment>
<dbReference type="PATRIC" id="fig|1280953.3.peg.683"/>
<accession>A0A059GB14</accession>
<evidence type="ECO:0000313" key="3">
    <source>
        <dbReference type="Proteomes" id="UP000024942"/>
    </source>
</evidence>
<reference evidence="2 3" key="1">
    <citation type="journal article" date="2014" name="Antonie Van Leeuwenhoek">
        <title>Hyphomonas beringensis sp. nov. and Hyphomonas chukchiensis sp. nov., isolated from surface seawater of the Bering Sea and Chukchi Sea.</title>
        <authorList>
            <person name="Li C."/>
            <person name="Lai Q."/>
            <person name="Li G."/>
            <person name="Dong C."/>
            <person name="Wang J."/>
            <person name="Liao Y."/>
            <person name="Shao Z."/>
        </authorList>
    </citation>
    <scope>NUCLEOTIDE SEQUENCE [LARGE SCALE GENOMIC DNA]</scope>
    <source>
        <strain evidence="2 3">SCH89</strain>
    </source>
</reference>
<dbReference type="AlphaFoldDB" id="A0A059GB14"/>
<proteinExistence type="predicted"/>
<dbReference type="Proteomes" id="UP000024942">
    <property type="component" value="Unassembled WGS sequence"/>
</dbReference>
<feature type="domain" description="Extensin-like C-terminal" evidence="1">
    <location>
        <begin position="58"/>
        <end position="227"/>
    </location>
</feature>
<dbReference type="EMBL" id="ARYL01000003">
    <property type="protein sequence ID" value="KDA03884.1"/>
    <property type="molecule type" value="Genomic_DNA"/>
</dbReference>
<dbReference type="OrthoDB" id="9809788at2"/>
<dbReference type="eggNOG" id="COG3921">
    <property type="taxonomic scope" value="Bacteria"/>
</dbReference>
<organism evidence="2 3">
    <name type="scientific">Hyphomonas oceanitis SCH89</name>
    <dbReference type="NCBI Taxonomy" id="1280953"/>
    <lineage>
        <taxon>Bacteria</taxon>
        <taxon>Pseudomonadati</taxon>
        <taxon>Pseudomonadota</taxon>
        <taxon>Alphaproteobacteria</taxon>
        <taxon>Hyphomonadales</taxon>
        <taxon>Hyphomonadaceae</taxon>
        <taxon>Hyphomonas</taxon>
    </lineage>
</organism>
<gene>
    <name evidence="2" type="ORF">HOC_03373</name>
</gene>
<keyword evidence="3" id="KW-1185">Reference proteome</keyword>
<dbReference type="STRING" id="1280953.HOC_03373"/>
<dbReference type="RefSeq" id="WP_035535870.1">
    <property type="nucleotide sequence ID" value="NZ_ARYL01000003.1"/>
</dbReference>